<sequence length="1307" mass="146208">MFSTNAASQYPTIQRNSRRRQRPSDDVATPPKAKKQRPLLQERALEADIINRPIDTPSDSEGEDESTSSGAIDLKEIPFRGSKKVDSVDRLDISSILANNDYYSVTLLPSLPTKVRDNLQVPFRCNIFPNTGHYLFLTRKHAIVCPIPYASVGTEEVAILSLPETLASSNDPLPLGTLISASTHSEPGLIIVLPCAGTIVFWETVSNPTILGLIKQKESGIQDSIPHLLSGECVTDIVNIEPAGVVLILSTGRLCHVSTRDLQGKPTISFQFPNASLRSAASGFFEGLKNVFSTASWRRKVVAAKAGKSHRRGQRALLVATNSGLIEAWDTHWMTGAALKSHAAVAKEIVEAVQQRNLFDDEIDSYEIVDFAFREYSEGDSEIPDDVDSTYSLWVLASLTRQALTSYFVVEASLHGSNTSVDQVYPVHHEHVSNDSDITWKPRLYVPQPGDTGFIVFPGGVTILSLVSVEGSPSSQLLQPNTSKPTPFQDYVKFRDNSGYVIAGSGAESDSKHPSCVLMVQNCGLIRISARPQSVPHEDIDGTQVSTRSRLEQLVFYETAANPVDLTCYEELQSPVSTLEDAALQISQSILHSDSKFVPTVVPSLEDQMKLRSTALHALAFFLNKRDLPLSHTAKWTLLSHAEKMAAHKAVWKAQETISKSSPNGKSRLEYILGQMGEGFKTVLDCDAKEKDPVRHWFIRDTWRMELLIPWVLHGIRDTSGESIRVDKTLAWQVWQASELSLAVLQTVYQFREENQQLYGLEGSSPYGDGPVTPDYSEISALWTAEKVNFSESERLLDAELNTCLQWVRQFAPTGRNSDSHTTSIIERIKQNTPKAFKVLSHLYMDRYRRLLSETSTDGQDAAKDFQESYIVRRKTHLYKMAATGLLEESMQLAEEFQDMDALVELMIEKEDQVRERHPAETGDAEYDAEMEICQAKIDGYFQKFGEAWATPFYTRQILAGHPQMLLGTPYQEHVTRFLRKRPGYAKLGWMNEILGENDYDRASKSLGEFAINHETDLWSKQVELAIGKLSRLSTLETSEPLDLTTLQADVKRFDDISELARIQEMIYEHISPAIHGAIDRSAELQLANEQFGRIIVSSKPALREALARGLAKIIAQFPLDADELIDVLTLMDPVQATTDDEDNEIVGHEFSLALRVLSLSDIGREDNEYYEILEKIIWRRCMIRDDWNTICKTMQRGDSEVEAAMQSSALFRTLEDTLEGSEAASNSTYRLYPPSDVTDPGIFPRKLASRLLPEQQAHLLDDLKAETDLLDSYIEEGKLEDWFSWFVKSLRGKAEPSAPQSPSSSS</sequence>
<dbReference type="EMBL" id="JALBCA010000055">
    <property type="protein sequence ID" value="KAI2385725.1"/>
    <property type="molecule type" value="Genomic_DNA"/>
</dbReference>
<comment type="caution">
    <text evidence="1">The sequence shown here is derived from an EMBL/GenBank/DDBJ whole genome shotgun (WGS) entry which is preliminary data.</text>
</comment>
<name>A0ACB8UV48_9EURO</name>
<protein>
    <submittedName>
        <fullName evidence="1">Uncharacterized protein</fullName>
    </submittedName>
</protein>
<gene>
    <name evidence="1" type="ORF">LOY88_003958</name>
</gene>
<accession>A0ACB8UV48</accession>
<reference evidence="1" key="1">
    <citation type="journal article" date="2022" name="bioRxiv">
        <title>Population genetic analysis of Ophidiomyces ophidiicola, the causative agent of snake fungal disease, indicates recent introductions to the USA.</title>
        <authorList>
            <person name="Ladner J.T."/>
            <person name="Palmer J.M."/>
            <person name="Ettinger C.L."/>
            <person name="Stajich J.E."/>
            <person name="Farrell T.M."/>
            <person name="Glorioso B.M."/>
            <person name="Lawson B."/>
            <person name="Price S.J."/>
            <person name="Stengle A.G."/>
            <person name="Grear D.A."/>
            <person name="Lorch J.M."/>
        </authorList>
    </citation>
    <scope>NUCLEOTIDE SEQUENCE</scope>
    <source>
        <strain evidence="1">NWHC 24266-5</strain>
    </source>
</reference>
<organism evidence="1">
    <name type="scientific">Ophidiomyces ophidiicola</name>
    <dbReference type="NCBI Taxonomy" id="1387563"/>
    <lineage>
        <taxon>Eukaryota</taxon>
        <taxon>Fungi</taxon>
        <taxon>Dikarya</taxon>
        <taxon>Ascomycota</taxon>
        <taxon>Pezizomycotina</taxon>
        <taxon>Eurotiomycetes</taxon>
        <taxon>Eurotiomycetidae</taxon>
        <taxon>Onygenales</taxon>
        <taxon>Onygenaceae</taxon>
        <taxon>Ophidiomyces</taxon>
    </lineage>
</organism>
<proteinExistence type="predicted"/>
<evidence type="ECO:0000313" key="1">
    <source>
        <dbReference type="EMBL" id="KAI2385725.1"/>
    </source>
</evidence>